<evidence type="ECO:0000259" key="2">
    <source>
        <dbReference type="SMART" id="SM01300"/>
    </source>
</evidence>
<feature type="domain" description="PEHE" evidence="2">
    <location>
        <begin position="107"/>
        <end position="249"/>
    </location>
</feature>
<keyword evidence="4" id="KW-1185">Reference proteome</keyword>
<feature type="compositionally biased region" description="Basic and acidic residues" evidence="1">
    <location>
        <begin position="685"/>
        <end position="706"/>
    </location>
</feature>
<dbReference type="AlphaFoldDB" id="D8PRF1"/>
<feature type="compositionally biased region" description="Low complexity" evidence="1">
    <location>
        <begin position="12"/>
        <end position="23"/>
    </location>
</feature>
<feature type="compositionally biased region" description="Polar residues" evidence="1">
    <location>
        <begin position="1"/>
        <end position="11"/>
    </location>
</feature>
<accession>D8PRF1</accession>
<dbReference type="Proteomes" id="UP000007431">
    <property type="component" value="Unassembled WGS sequence"/>
</dbReference>
<feature type="compositionally biased region" description="Acidic residues" evidence="1">
    <location>
        <begin position="707"/>
        <end position="728"/>
    </location>
</feature>
<dbReference type="KEGG" id="scm:SCHCO_02610780"/>
<feature type="compositionally biased region" description="Acidic residues" evidence="1">
    <location>
        <begin position="833"/>
        <end position="843"/>
    </location>
</feature>
<name>D8PRF1_SCHCM</name>
<dbReference type="InterPro" id="IPR029184">
    <property type="entry name" value="Sas4_dom"/>
</dbReference>
<feature type="compositionally biased region" description="Polar residues" evidence="1">
    <location>
        <begin position="595"/>
        <end position="610"/>
    </location>
</feature>
<sequence length="854" mass="92618">MDAASASTSRGTHQTRPTRIQPTRTRRGVVGFGNNEIDQQILDNMERRGDGEPHIPLGTAFCFTTDADFVPPPDASTSTGIKVNSLANERYFERPEVIKAYREQQTIQIPEFVRIDELPEGSSRFRPRADLGDFDSDAVYEKRHRKYENFEKRIRMREKEKLKHEQYKLKERLEQIRGMDPQAFLALPPSAFTPIPTESAASGGEEDEEVAIYASVPGAPVSGASLHEGQRRRAEVVAAAEELAERYRTLLAPEKKKHGVNKDTPETLSARPSIARTETDVPRTPVPTHLNWPKTTPSSANVRRASVATEASEPNEGPSRKRRKVAPSEVAPPSSPVTIARTPSINDGVSTSRPSSSNFLQSTDLSTVSTSVPPPPASAVIPASPSNPAPPASTSSTTFAPTQAPPPTPVRPARARDEDAAEGSSGRPVKKQRTDANGPKPTSHREDSHPPIAVISAAPEPAKEVTEPPKSARPASGPRLISQKLRDEKSLSGPSATAISPAATPHATSTTNGKASARSAHAEALPSADLPSVSRPTTPTPADVQPGPSSLADDRPSTDLPPVESISAALPTTGRGRGRGRGRGSRGGGRGGRPQQLTSASAVDGQSASASVPPGPYRPPPTCKIAMAAGRRSRGGRQVTAFGSKVGSTVEADVDFDLPPWLWPSKEEVDQRVLEGHQGLREWFEAKEREEEEERKKREEREREAEDVGIDIEDDDEDQEPGQDDEEPMPVKERQPSIPRWELNPEDEGEDEVDEMDDDDDAETVRIQAKPVKKRPRKNAKASAANGKDHPKTTKASGARTGKLAVKVGKGKGRSKPLQKRIKLMLTGTRSEQEEEDELESEEDKNHEISHDFS</sequence>
<reference evidence="3 4" key="1">
    <citation type="journal article" date="2010" name="Nat. Biotechnol.">
        <title>Genome sequence of the model mushroom Schizophyllum commune.</title>
        <authorList>
            <person name="Ohm R.A."/>
            <person name="de Jong J.F."/>
            <person name="Lugones L.G."/>
            <person name="Aerts A."/>
            <person name="Kothe E."/>
            <person name="Stajich J.E."/>
            <person name="de Vries R.P."/>
            <person name="Record E."/>
            <person name="Levasseur A."/>
            <person name="Baker S.E."/>
            <person name="Bartholomew K.A."/>
            <person name="Coutinho P.M."/>
            <person name="Erdmann S."/>
            <person name="Fowler T.J."/>
            <person name="Gathman A.C."/>
            <person name="Lombard V."/>
            <person name="Henrissat B."/>
            <person name="Knabe N."/>
            <person name="Kuees U."/>
            <person name="Lilly W.W."/>
            <person name="Lindquist E."/>
            <person name="Lucas S."/>
            <person name="Magnuson J.K."/>
            <person name="Piumi F."/>
            <person name="Raudaskoski M."/>
            <person name="Salamov A."/>
            <person name="Schmutz J."/>
            <person name="Schwarze F.W.M.R."/>
            <person name="vanKuyk P.A."/>
            <person name="Horton J.S."/>
            <person name="Grigoriev I.V."/>
            <person name="Woesten H.A.B."/>
        </authorList>
    </citation>
    <scope>NUCLEOTIDE SEQUENCE [LARGE SCALE GENOMIC DNA]</scope>
    <source>
        <strain evidence="4">H4-8 / FGSC 9210</strain>
    </source>
</reference>
<feature type="compositionally biased region" description="Basic residues" evidence="1">
    <location>
        <begin position="771"/>
        <end position="780"/>
    </location>
</feature>
<feature type="region of interest" description="Disordered" evidence="1">
    <location>
        <begin position="1"/>
        <end position="30"/>
    </location>
</feature>
<protein>
    <recommendedName>
        <fullName evidence="2">PEHE domain-containing protein</fullName>
    </recommendedName>
</protein>
<dbReference type="STRING" id="578458.D8PRF1"/>
<dbReference type="eggNOG" id="ENOG502SD7H">
    <property type="taxonomic scope" value="Eukaryota"/>
</dbReference>
<proteinExistence type="predicted"/>
<feature type="compositionally biased region" description="Low complexity" evidence="1">
    <location>
        <begin position="494"/>
        <end position="511"/>
    </location>
</feature>
<dbReference type="GO" id="GO:0000123">
    <property type="term" value="C:histone acetyltransferase complex"/>
    <property type="evidence" value="ECO:0007669"/>
    <property type="project" value="UniProtKB-ARBA"/>
</dbReference>
<feature type="compositionally biased region" description="Acidic residues" evidence="1">
    <location>
        <begin position="744"/>
        <end position="762"/>
    </location>
</feature>
<evidence type="ECO:0000313" key="4">
    <source>
        <dbReference type="Proteomes" id="UP000007431"/>
    </source>
</evidence>
<feature type="region of interest" description="Disordered" evidence="1">
    <location>
        <begin position="254"/>
        <end position="621"/>
    </location>
</feature>
<dbReference type="OMA" id="ESAISIN"/>
<feature type="region of interest" description="Disordered" evidence="1">
    <location>
        <begin position="187"/>
        <end position="208"/>
    </location>
</feature>
<dbReference type="InterPro" id="IPR029332">
    <property type="entry name" value="PEHE_dom"/>
</dbReference>
<dbReference type="HOGENOM" id="CLU_334379_0_0_1"/>
<dbReference type="VEuPathDB" id="FungiDB:SCHCODRAFT_02610780"/>
<feature type="compositionally biased region" description="Low complexity" evidence="1">
    <location>
        <begin position="392"/>
        <end position="402"/>
    </location>
</feature>
<dbReference type="EMBL" id="GL377302">
    <property type="protein sequence ID" value="EFJ03848.1"/>
    <property type="molecule type" value="Genomic_DNA"/>
</dbReference>
<gene>
    <name evidence="3" type="ORF">SCHCODRAFT_104199</name>
</gene>
<feature type="compositionally biased region" description="Basic and acidic residues" evidence="1">
    <location>
        <begin position="844"/>
        <end position="854"/>
    </location>
</feature>
<evidence type="ECO:0000313" key="3">
    <source>
        <dbReference type="EMBL" id="EFJ03848.1"/>
    </source>
</evidence>
<evidence type="ECO:0000256" key="1">
    <source>
        <dbReference type="SAM" id="MobiDB-lite"/>
    </source>
</evidence>
<dbReference type="RefSeq" id="XP_003038750.1">
    <property type="nucleotide sequence ID" value="XM_003038704.1"/>
</dbReference>
<feature type="compositionally biased region" description="Polar residues" evidence="1">
    <location>
        <begin position="341"/>
        <end position="361"/>
    </location>
</feature>
<dbReference type="OrthoDB" id="2555515at2759"/>
<dbReference type="SMART" id="SM01300">
    <property type="entry name" value="PEHE"/>
    <property type="match status" value="1"/>
</dbReference>
<dbReference type="GeneID" id="9594546"/>
<dbReference type="InParanoid" id="D8PRF1"/>
<feature type="region of interest" description="Disordered" evidence="1">
    <location>
        <begin position="685"/>
        <end position="854"/>
    </location>
</feature>
<feature type="non-terminal residue" evidence="3">
    <location>
        <position position="854"/>
    </location>
</feature>
<organism evidence="4">
    <name type="scientific">Schizophyllum commune (strain H4-8 / FGSC 9210)</name>
    <name type="common">Split gill fungus</name>
    <dbReference type="NCBI Taxonomy" id="578458"/>
    <lineage>
        <taxon>Eukaryota</taxon>
        <taxon>Fungi</taxon>
        <taxon>Dikarya</taxon>
        <taxon>Basidiomycota</taxon>
        <taxon>Agaricomycotina</taxon>
        <taxon>Agaricomycetes</taxon>
        <taxon>Agaricomycetidae</taxon>
        <taxon>Agaricales</taxon>
        <taxon>Schizophyllaceae</taxon>
        <taxon>Schizophyllum</taxon>
    </lineage>
</organism>
<feature type="compositionally biased region" description="Low complexity" evidence="1">
    <location>
        <begin position="362"/>
        <end position="371"/>
    </location>
</feature>
<feature type="compositionally biased region" description="Basic residues" evidence="1">
    <location>
        <begin position="809"/>
        <end position="823"/>
    </location>
</feature>
<dbReference type="Pfam" id="PF15460">
    <property type="entry name" value="SAS4"/>
    <property type="match status" value="1"/>
</dbReference>